<name>A0A5E4VG22_9BURK</name>
<sequence length="94" mass="10168">MAKVKYLGDPSGEEHRHSIEHAGVTLARGEWSEVPDHAAKKLASNPHFEVKGIAVPKDDKQSDRDAVYLAELEATVTALQTPPADEAPVKASKK</sequence>
<evidence type="ECO:0000313" key="2">
    <source>
        <dbReference type="Proteomes" id="UP000343335"/>
    </source>
</evidence>
<dbReference type="RefSeq" id="WP_150664637.1">
    <property type="nucleotide sequence ID" value="NZ_CABPSA010000004.1"/>
</dbReference>
<dbReference type="Proteomes" id="UP000343335">
    <property type="component" value="Unassembled WGS sequence"/>
</dbReference>
<accession>A0A5E4VG22</accession>
<reference evidence="1 2" key="1">
    <citation type="submission" date="2019-08" db="EMBL/GenBank/DDBJ databases">
        <authorList>
            <person name="Peeters C."/>
        </authorList>
    </citation>
    <scope>NUCLEOTIDE SEQUENCE [LARGE SCALE GENOMIC DNA]</scope>
    <source>
        <strain evidence="1 2">LMG 31010</strain>
    </source>
</reference>
<organism evidence="1 2">
    <name type="scientific">Pandoraea commovens</name>
    <dbReference type="NCBI Taxonomy" id="2508289"/>
    <lineage>
        <taxon>Bacteria</taxon>
        <taxon>Pseudomonadati</taxon>
        <taxon>Pseudomonadota</taxon>
        <taxon>Betaproteobacteria</taxon>
        <taxon>Burkholderiales</taxon>
        <taxon>Burkholderiaceae</taxon>
        <taxon>Pandoraea</taxon>
    </lineage>
</organism>
<protein>
    <submittedName>
        <fullName evidence="1">Uncharacterized protein</fullName>
    </submittedName>
</protein>
<evidence type="ECO:0000313" key="1">
    <source>
        <dbReference type="EMBL" id="VVE10504.1"/>
    </source>
</evidence>
<proteinExistence type="predicted"/>
<dbReference type="AlphaFoldDB" id="A0A5E4VG22"/>
<dbReference type="EMBL" id="CABPSA010000004">
    <property type="protein sequence ID" value="VVE10504.1"/>
    <property type="molecule type" value="Genomic_DNA"/>
</dbReference>
<gene>
    <name evidence="1" type="ORF">PCO31010_02623</name>
</gene>